<sequence length="215" mass="25504">MIGKFRFWLAFTSLLLCIISLAITITINSTWLYYLNVKFGDFLPLINLSAKQMMHNFQQLMAYLNLPWITELKMSNFTDSKDGLEHFREVKNLFLINYLVLLVTLIPSIGFIKHLAKRQEQWRLLWPLQGVFAAVFVVLAMMMMQFNQFFIAFHKMLFRNNDWIFYPVQDPIINALPEAYFNQCFGLFFVLVIIALSSLYIWGNRYFHQGKSQRK</sequence>
<evidence type="ECO:0000313" key="2">
    <source>
        <dbReference type="EMBL" id="CAH0417112.1"/>
    </source>
</evidence>
<proteinExistence type="predicted"/>
<comment type="caution">
    <text evidence="2">The sequence shown here is derived from an EMBL/GenBank/DDBJ whole genome shotgun (WGS) entry which is preliminary data.</text>
</comment>
<keyword evidence="1" id="KW-0812">Transmembrane</keyword>
<reference evidence="2 3" key="1">
    <citation type="submission" date="2021-11" db="EMBL/GenBank/DDBJ databases">
        <authorList>
            <person name="Depoorter E."/>
        </authorList>
    </citation>
    <scope>NUCLEOTIDE SEQUENCE [LARGE SCALE GENOMIC DNA]</scope>
    <source>
        <strain evidence="2 3">LMG 24289</strain>
    </source>
</reference>
<feature type="transmembrane region" description="Helical" evidence="1">
    <location>
        <begin position="180"/>
        <end position="202"/>
    </location>
</feature>
<evidence type="ECO:0008006" key="4">
    <source>
        <dbReference type="Google" id="ProtNLM"/>
    </source>
</evidence>
<dbReference type="InterPro" id="IPR010178">
    <property type="entry name" value="Lit"/>
</dbReference>
<name>A0ABN8BN07_9LACO</name>
<feature type="transmembrane region" description="Helical" evidence="1">
    <location>
        <begin position="124"/>
        <end position="146"/>
    </location>
</feature>
<keyword evidence="3" id="KW-1185">Reference proteome</keyword>
<dbReference type="NCBIfam" id="TIGR01906">
    <property type="entry name" value="integ_TIGR01906"/>
    <property type="match status" value="1"/>
</dbReference>
<dbReference type="Pfam" id="PF07314">
    <property type="entry name" value="Lit"/>
    <property type="match status" value="1"/>
</dbReference>
<keyword evidence="1" id="KW-0472">Membrane</keyword>
<organism evidence="2 3">
    <name type="scientific">Periweissella fabaria</name>
    <dbReference type="NCBI Taxonomy" id="546157"/>
    <lineage>
        <taxon>Bacteria</taxon>
        <taxon>Bacillati</taxon>
        <taxon>Bacillota</taxon>
        <taxon>Bacilli</taxon>
        <taxon>Lactobacillales</taxon>
        <taxon>Lactobacillaceae</taxon>
        <taxon>Periweissella</taxon>
    </lineage>
</organism>
<feature type="transmembrane region" description="Helical" evidence="1">
    <location>
        <begin position="7"/>
        <end position="34"/>
    </location>
</feature>
<accession>A0ABN8BN07</accession>
<dbReference type="Proteomes" id="UP000789707">
    <property type="component" value="Unassembled WGS sequence"/>
</dbReference>
<dbReference type="EMBL" id="CAKKNS010000006">
    <property type="protein sequence ID" value="CAH0417112.1"/>
    <property type="molecule type" value="Genomic_DNA"/>
</dbReference>
<feature type="transmembrane region" description="Helical" evidence="1">
    <location>
        <begin position="93"/>
        <end position="112"/>
    </location>
</feature>
<protein>
    <recommendedName>
        <fullName evidence="4">TIGR01906 family membrane protein</fullName>
    </recommendedName>
</protein>
<gene>
    <name evidence="2" type="ORF">WFA24289_01429</name>
</gene>
<keyword evidence="1" id="KW-1133">Transmembrane helix</keyword>
<evidence type="ECO:0000313" key="3">
    <source>
        <dbReference type="Proteomes" id="UP000789707"/>
    </source>
</evidence>
<dbReference type="RefSeq" id="WP_230097145.1">
    <property type="nucleotide sequence ID" value="NZ_CAKKNS010000006.1"/>
</dbReference>
<evidence type="ECO:0000256" key="1">
    <source>
        <dbReference type="SAM" id="Phobius"/>
    </source>
</evidence>